<comment type="caution">
    <text evidence="1">The sequence shown here is derived from an EMBL/GenBank/DDBJ whole genome shotgun (WGS) entry which is preliminary data.</text>
</comment>
<protein>
    <submittedName>
        <fullName evidence="1">Uncharacterized protein</fullName>
    </submittedName>
</protein>
<evidence type="ECO:0000313" key="1">
    <source>
        <dbReference type="EMBL" id="RNA44053.1"/>
    </source>
</evidence>
<sequence>MKRKQQLLFDLNLKYNVKKFDRLVLCLIEVVLVLEKKHFFYFPDYLYAYFRLEDNFSQKSFITKSQNQINYHLYKI</sequence>
<evidence type="ECO:0000313" key="2">
    <source>
        <dbReference type="Proteomes" id="UP000276133"/>
    </source>
</evidence>
<keyword evidence="2" id="KW-1185">Reference proteome</keyword>
<dbReference type="EMBL" id="REGN01000161">
    <property type="protein sequence ID" value="RNA44053.1"/>
    <property type="molecule type" value="Genomic_DNA"/>
</dbReference>
<gene>
    <name evidence="1" type="ORF">BpHYR1_046429</name>
</gene>
<proteinExistence type="predicted"/>
<organism evidence="1 2">
    <name type="scientific">Brachionus plicatilis</name>
    <name type="common">Marine rotifer</name>
    <name type="synonym">Brachionus muelleri</name>
    <dbReference type="NCBI Taxonomy" id="10195"/>
    <lineage>
        <taxon>Eukaryota</taxon>
        <taxon>Metazoa</taxon>
        <taxon>Spiralia</taxon>
        <taxon>Gnathifera</taxon>
        <taxon>Rotifera</taxon>
        <taxon>Eurotatoria</taxon>
        <taxon>Monogononta</taxon>
        <taxon>Pseudotrocha</taxon>
        <taxon>Ploima</taxon>
        <taxon>Brachionidae</taxon>
        <taxon>Brachionus</taxon>
    </lineage>
</organism>
<accession>A0A3M7T7K8</accession>
<name>A0A3M7T7K8_BRAPC</name>
<dbReference type="AlphaFoldDB" id="A0A3M7T7K8"/>
<dbReference type="Proteomes" id="UP000276133">
    <property type="component" value="Unassembled WGS sequence"/>
</dbReference>
<reference evidence="1 2" key="1">
    <citation type="journal article" date="2018" name="Sci. Rep.">
        <title>Genomic signatures of local adaptation to the degree of environmental predictability in rotifers.</title>
        <authorList>
            <person name="Franch-Gras L."/>
            <person name="Hahn C."/>
            <person name="Garcia-Roger E.M."/>
            <person name="Carmona M.J."/>
            <person name="Serra M."/>
            <person name="Gomez A."/>
        </authorList>
    </citation>
    <scope>NUCLEOTIDE SEQUENCE [LARGE SCALE GENOMIC DNA]</scope>
    <source>
        <strain evidence="1">HYR1</strain>
    </source>
</reference>